<protein>
    <recommendedName>
        <fullName evidence="4">Alkaline shock response membrane anchor protein AmaP</fullName>
    </recommendedName>
</protein>
<keyword evidence="3" id="KW-1185">Reference proteome</keyword>
<sequence>MNDTNRALNRTLIIAVGLLLLLLGTAVAVAAAVPSVLSVWASTSTTAGDALADAVASTPITPDGHSWLLVAGGALALVVAVLLVVFVVRQGRGHTRLLAERRDNGVVTVDADVAKSVLETGLAANPGIVSSSVSAYRVRSTPALKIAVSVRRGASPTDIRDYIDRLVTEWDSLLGQETPVLITINSGLSARFAATTALTETA</sequence>
<accession>A0A841ARX1</accession>
<dbReference type="Proteomes" id="UP000536685">
    <property type="component" value="Unassembled WGS sequence"/>
</dbReference>
<reference evidence="2 3" key="1">
    <citation type="submission" date="2020-08" db="EMBL/GenBank/DDBJ databases">
        <title>Sequencing the genomes of 1000 actinobacteria strains.</title>
        <authorList>
            <person name="Klenk H.-P."/>
        </authorList>
    </citation>
    <scope>NUCLEOTIDE SEQUENCE [LARGE SCALE GENOMIC DNA]</scope>
    <source>
        <strain evidence="2 3">DSM 105784</strain>
    </source>
</reference>
<evidence type="ECO:0008006" key="4">
    <source>
        <dbReference type="Google" id="ProtNLM"/>
    </source>
</evidence>
<comment type="caution">
    <text evidence="2">The sequence shown here is derived from an EMBL/GenBank/DDBJ whole genome shotgun (WGS) entry which is preliminary data.</text>
</comment>
<name>A0A841ARX1_9MICO</name>
<dbReference type="AlphaFoldDB" id="A0A841ARX1"/>
<gene>
    <name evidence="2" type="ORF">HD599_002638</name>
</gene>
<dbReference type="EMBL" id="JACHMJ010000001">
    <property type="protein sequence ID" value="MBB5844315.1"/>
    <property type="molecule type" value="Genomic_DNA"/>
</dbReference>
<evidence type="ECO:0000313" key="3">
    <source>
        <dbReference type="Proteomes" id="UP000536685"/>
    </source>
</evidence>
<keyword evidence="1" id="KW-0472">Membrane</keyword>
<evidence type="ECO:0000256" key="1">
    <source>
        <dbReference type="SAM" id="Phobius"/>
    </source>
</evidence>
<evidence type="ECO:0000313" key="2">
    <source>
        <dbReference type="EMBL" id="MBB5844315.1"/>
    </source>
</evidence>
<feature type="transmembrane region" description="Helical" evidence="1">
    <location>
        <begin position="67"/>
        <end position="88"/>
    </location>
</feature>
<keyword evidence="1" id="KW-1133">Transmembrane helix</keyword>
<proteinExistence type="predicted"/>
<organism evidence="2 3">
    <name type="scientific">Conyzicola lurida</name>
    <dbReference type="NCBI Taxonomy" id="1172621"/>
    <lineage>
        <taxon>Bacteria</taxon>
        <taxon>Bacillati</taxon>
        <taxon>Actinomycetota</taxon>
        <taxon>Actinomycetes</taxon>
        <taxon>Micrococcales</taxon>
        <taxon>Microbacteriaceae</taxon>
        <taxon>Conyzicola</taxon>
    </lineage>
</organism>
<dbReference type="RefSeq" id="WP_184238345.1">
    <property type="nucleotide sequence ID" value="NZ_JACHMJ010000001.1"/>
</dbReference>
<keyword evidence="1" id="KW-0812">Transmembrane</keyword>